<dbReference type="AlphaFoldDB" id="A0A4R1XGJ5"/>
<keyword evidence="2" id="KW-1185">Reference proteome</keyword>
<dbReference type="Proteomes" id="UP000294963">
    <property type="component" value="Unassembled WGS sequence"/>
</dbReference>
<sequence>MSDLLSFYLNVSGRVCEVDCIEISHPSWPKPFRYTTYDEDGISLQHEDSTTHFYEFQDMSIESGGVKSDLDQELKLTINDYDDTLIEAYENITDRVPVSVKRRIYRDDILTEPMQIIETLNAVSMTKNSTGQVTFEAIAQELNSVKTGDTYSIERFPMLRGTL</sequence>
<name>A0A4R1XGJ5_ACICA</name>
<reference evidence="1 2" key="1">
    <citation type="submission" date="2019-03" db="EMBL/GenBank/DDBJ databases">
        <title>Genomic analyses of the natural microbiome of Caenorhabditis elegans.</title>
        <authorList>
            <person name="Samuel B."/>
        </authorList>
    </citation>
    <scope>NUCLEOTIDE SEQUENCE [LARGE SCALE GENOMIC DNA]</scope>
    <source>
        <strain evidence="1 2">JUb89</strain>
    </source>
</reference>
<accession>A0A4R1XGJ5</accession>
<organism evidence="1 2">
    <name type="scientific">Acinetobacter calcoaceticus</name>
    <dbReference type="NCBI Taxonomy" id="471"/>
    <lineage>
        <taxon>Bacteria</taxon>
        <taxon>Pseudomonadati</taxon>
        <taxon>Pseudomonadota</taxon>
        <taxon>Gammaproteobacteria</taxon>
        <taxon>Moraxellales</taxon>
        <taxon>Moraxellaceae</taxon>
        <taxon>Acinetobacter</taxon>
        <taxon>Acinetobacter calcoaceticus/baumannii complex</taxon>
    </lineage>
</organism>
<comment type="caution">
    <text evidence="1">The sequence shown here is derived from an EMBL/GenBank/DDBJ whole genome shotgun (WGS) entry which is preliminary data.</text>
</comment>
<dbReference type="OrthoDB" id="8636602at2"/>
<proteinExistence type="predicted"/>
<protein>
    <recommendedName>
        <fullName evidence="3">DUF1833 domain-containing protein</fullName>
    </recommendedName>
</protein>
<dbReference type="EMBL" id="SLVJ01000025">
    <property type="protein sequence ID" value="TCM62296.1"/>
    <property type="molecule type" value="Genomic_DNA"/>
</dbReference>
<gene>
    <name evidence="1" type="ORF">EC844_12524</name>
</gene>
<evidence type="ECO:0000313" key="2">
    <source>
        <dbReference type="Proteomes" id="UP000294963"/>
    </source>
</evidence>
<evidence type="ECO:0000313" key="1">
    <source>
        <dbReference type="EMBL" id="TCM62296.1"/>
    </source>
</evidence>
<evidence type="ECO:0008006" key="3">
    <source>
        <dbReference type="Google" id="ProtNLM"/>
    </source>
</evidence>